<keyword evidence="7" id="KW-0539">Nucleus</keyword>
<dbReference type="RefSeq" id="XP_052748895.1">
    <property type="nucleotide sequence ID" value="XM_052892935.1"/>
</dbReference>
<gene>
    <name evidence="14 15" type="primary">LOC128201777</name>
    <name evidence="10 11" type="synonym">LOC116413476</name>
    <name evidence="12 13" type="synonym">LOC128200227</name>
</gene>
<accession>A0ABM3MWQ3</accession>
<sequence>MAARLCIMIHLLEETKKEDDYKKRQQTRQLRNTRTILRDVDYIRHYRLSEDLINMLESELAPYMPVCRRSGGLSLRLKILCTLSFLGNGSYQKLIGNNLDTLISQPSASRAIHQVIDALNNINIVQKYIRFPQNSQERQALKQSFYEKFKIPGVLGCIDGTLVSMVRPHQHEERYYCRKGYHARNVMIINDADLNILHVDVTFGGATHDSFVFTNSIIKDHLEKLHNNGEVVYLLGDSGYAQRPYLMTPFNNPNPGTPEEHYNTMHSTARNSVERTIGILKGRFRCLLVHRVLHYDPTTVSKIVVACCVLHNICNRAGLSSPTLASTDLEQEKRILGTLRQAQLSQDNVATGRLCRAQVVRQLWRARHM</sequence>
<evidence type="ECO:0000256" key="7">
    <source>
        <dbReference type="ARBA" id="ARBA00023242"/>
    </source>
</evidence>
<reference evidence="10 11" key="1">
    <citation type="submission" date="2025-05" db="UniProtKB">
        <authorList>
            <consortium name="RefSeq"/>
        </authorList>
    </citation>
    <scope>IDENTIFICATION</scope>
    <source>
        <tissue evidence="10 11">Whole larvae</tissue>
    </source>
</reference>
<evidence type="ECO:0000313" key="13">
    <source>
        <dbReference type="RefSeq" id="XP_052748895.1"/>
    </source>
</evidence>
<feature type="domain" description="DDE Tnp4" evidence="8">
    <location>
        <begin position="158"/>
        <end position="312"/>
    </location>
</feature>
<dbReference type="RefSeq" id="XP_052755664.1">
    <property type="nucleotide sequence ID" value="XM_052899704.1"/>
</dbReference>
<dbReference type="Proteomes" id="UP001652740">
    <property type="component" value="Unplaced"/>
</dbReference>
<evidence type="ECO:0000256" key="3">
    <source>
        <dbReference type="ARBA" id="ARBA00006958"/>
    </source>
</evidence>
<evidence type="ECO:0000313" key="11">
    <source>
        <dbReference type="RefSeq" id="XP_052747821.1"/>
    </source>
</evidence>
<evidence type="ECO:0000313" key="12">
    <source>
        <dbReference type="RefSeq" id="XP_052748894.1"/>
    </source>
</evidence>
<comment type="similarity">
    <text evidence="3">Belongs to the HARBI1 family.</text>
</comment>
<dbReference type="RefSeq" id="XP_052755670.1">
    <property type="nucleotide sequence ID" value="XM_052899710.1"/>
</dbReference>
<evidence type="ECO:0000256" key="5">
    <source>
        <dbReference type="ARBA" id="ARBA00022723"/>
    </source>
</evidence>
<evidence type="ECO:0000256" key="1">
    <source>
        <dbReference type="ARBA" id="ARBA00001968"/>
    </source>
</evidence>
<evidence type="ECO:0000313" key="9">
    <source>
        <dbReference type="Proteomes" id="UP001652740"/>
    </source>
</evidence>
<evidence type="ECO:0000259" key="8">
    <source>
        <dbReference type="Pfam" id="PF13359"/>
    </source>
</evidence>
<dbReference type="GeneID" id="128201777"/>
<dbReference type="Pfam" id="PF13359">
    <property type="entry name" value="DDE_Tnp_4"/>
    <property type="match status" value="1"/>
</dbReference>
<comment type="subcellular location">
    <subcellularLocation>
        <location evidence="2">Nucleus</location>
    </subcellularLocation>
</comment>
<dbReference type="RefSeq" id="XP_052748894.1">
    <property type="nucleotide sequence ID" value="XM_052892934.1"/>
</dbReference>
<keyword evidence="5" id="KW-0479">Metal-binding</keyword>
<dbReference type="InterPro" id="IPR045249">
    <property type="entry name" value="HARBI1-like"/>
</dbReference>
<keyword evidence="4" id="KW-0540">Nuclease</keyword>
<protein>
    <submittedName>
        <fullName evidence="10 11">Nuclease HARBI1</fullName>
    </submittedName>
</protein>
<evidence type="ECO:0000256" key="6">
    <source>
        <dbReference type="ARBA" id="ARBA00022801"/>
    </source>
</evidence>
<proteinExistence type="inferred from homology"/>
<evidence type="ECO:0000256" key="4">
    <source>
        <dbReference type="ARBA" id="ARBA00022722"/>
    </source>
</evidence>
<keyword evidence="6" id="KW-0378">Hydrolase</keyword>
<organism evidence="9 15">
    <name type="scientific">Galleria mellonella</name>
    <name type="common">Greater wax moth</name>
    <dbReference type="NCBI Taxonomy" id="7137"/>
    <lineage>
        <taxon>Eukaryota</taxon>
        <taxon>Metazoa</taxon>
        <taxon>Ecdysozoa</taxon>
        <taxon>Arthropoda</taxon>
        <taxon>Hexapoda</taxon>
        <taxon>Insecta</taxon>
        <taxon>Pterygota</taxon>
        <taxon>Neoptera</taxon>
        <taxon>Endopterygota</taxon>
        <taxon>Lepidoptera</taxon>
        <taxon>Glossata</taxon>
        <taxon>Ditrysia</taxon>
        <taxon>Pyraloidea</taxon>
        <taxon>Pyralidae</taxon>
        <taxon>Galleriinae</taxon>
        <taxon>Galleria</taxon>
    </lineage>
</organism>
<comment type="cofactor">
    <cofactor evidence="1">
        <name>a divalent metal cation</name>
        <dbReference type="ChEBI" id="CHEBI:60240"/>
    </cofactor>
</comment>
<dbReference type="InterPro" id="IPR027806">
    <property type="entry name" value="HARBI1_dom"/>
</dbReference>
<keyword evidence="9" id="KW-1185">Reference proteome</keyword>
<dbReference type="RefSeq" id="XP_052747820.1">
    <property type="nucleotide sequence ID" value="XM_052891860.1"/>
</dbReference>
<dbReference type="RefSeq" id="XP_052747821.1">
    <property type="nucleotide sequence ID" value="XM_052891861.1"/>
</dbReference>
<dbReference type="PANTHER" id="PTHR22930:SF289">
    <property type="entry name" value="DDE TNP4 DOMAIN-CONTAINING PROTEIN-RELATED"/>
    <property type="match status" value="1"/>
</dbReference>
<evidence type="ECO:0000256" key="2">
    <source>
        <dbReference type="ARBA" id="ARBA00004123"/>
    </source>
</evidence>
<name>A0ABM3MWQ3_GALME</name>
<evidence type="ECO:0000313" key="15">
    <source>
        <dbReference type="RefSeq" id="XP_052755670.1"/>
    </source>
</evidence>
<evidence type="ECO:0000313" key="10">
    <source>
        <dbReference type="RefSeq" id="XP_052747820.1"/>
    </source>
</evidence>
<dbReference type="PANTHER" id="PTHR22930">
    <property type="match status" value="1"/>
</dbReference>
<evidence type="ECO:0000313" key="14">
    <source>
        <dbReference type="RefSeq" id="XP_052755664.1"/>
    </source>
</evidence>